<sequence>MPSQLGICSISLGRCYAGHSFDHKLDMAAQHGFRGIELFHEDLYDIAEKLPGGGTRENEIEAAKIIRRLCRDRNLTIICLQPFWHYEALVDRQEHAKRIEKLKFWFLLAQTLGTDLIQVPSNYLSAEHVSDDFSLAVSDLQKIADMGLTQNPPIRFVYEAIAWGARCNTWEKSWETVQAVDRSNFGLCFDTFNIAARIYADPTSPTGCTQDCDKAVAESIARLLSTVDVRKIMYVQVVDAQRLAAPLVEGHELYVAEHPARMSWSRACRLFYGETDHGAYLPITAISKAIFQGLGFEGWVSMELFNRRMADEDPAVPQELASRGAAAWAKLVRDMDLKVAGEPEATERAVASL</sequence>
<dbReference type="GO" id="GO:0016853">
    <property type="term" value="F:isomerase activity"/>
    <property type="evidence" value="ECO:0007669"/>
    <property type="project" value="UniProtKB-KW"/>
</dbReference>
<dbReference type="InterPro" id="IPR013022">
    <property type="entry name" value="Xyl_isomerase-like_TIM-brl"/>
</dbReference>
<dbReference type="InterPro" id="IPR050312">
    <property type="entry name" value="IolE/XylAMocC-like"/>
</dbReference>
<dbReference type="PANTHER" id="PTHR12110">
    <property type="entry name" value="HYDROXYPYRUVATE ISOMERASE"/>
    <property type="match status" value="1"/>
</dbReference>
<accession>A0A136IR46</accession>
<keyword evidence="3" id="KW-1185">Reference proteome</keyword>
<organism evidence="2 3">
    <name type="scientific">Microdochium bolleyi</name>
    <dbReference type="NCBI Taxonomy" id="196109"/>
    <lineage>
        <taxon>Eukaryota</taxon>
        <taxon>Fungi</taxon>
        <taxon>Dikarya</taxon>
        <taxon>Ascomycota</taxon>
        <taxon>Pezizomycotina</taxon>
        <taxon>Sordariomycetes</taxon>
        <taxon>Xylariomycetidae</taxon>
        <taxon>Xylariales</taxon>
        <taxon>Microdochiaceae</taxon>
        <taxon>Microdochium</taxon>
    </lineage>
</organism>
<dbReference type="InParanoid" id="A0A136IR46"/>
<gene>
    <name evidence="2" type="ORF">Micbo1qcDRAFT_215749</name>
</gene>
<feature type="domain" description="Xylose isomerase-like TIM barrel" evidence="1">
    <location>
        <begin position="26"/>
        <end position="320"/>
    </location>
</feature>
<proteinExistence type="predicted"/>
<keyword evidence="2" id="KW-0413">Isomerase</keyword>
<dbReference type="Proteomes" id="UP000070501">
    <property type="component" value="Unassembled WGS sequence"/>
</dbReference>
<evidence type="ECO:0000259" key="1">
    <source>
        <dbReference type="Pfam" id="PF01261"/>
    </source>
</evidence>
<evidence type="ECO:0000313" key="3">
    <source>
        <dbReference type="Proteomes" id="UP000070501"/>
    </source>
</evidence>
<evidence type="ECO:0000313" key="2">
    <source>
        <dbReference type="EMBL" id="KXJ87404.1"/>
    </source>
</evidence>
<dbReference type="SUPFAM" id="SSF51658">
    <property type="entry name" value="Xylose isomerase-like"/>
    <property type="match status" value="1"/>
</dbReference>
<dbReference type="AlphaFoldDB" id="A0A136IR46"/>
<dbReference type="OrthoDB" id="5360893at2759"/>
<name>A0A136IR46_9PEZI</name>
<dbReference type="Gene3D" id="3.20.20.150">
    <property type="entry name" value="Divalent-metal-dependent TIM barrel enzymes"/>
    <property type="match status" value="1"/>
</dbReference>
<dbReference type="STRING" id="196109.A0A136IR46"/>
<dbReference type="PANTHER" id="PTHR12110:SF21">
    <property type="entry name" value="XYLOSE ISOMERASE-LIKE TIM BARREL DOMAIN-CONTAINING PROTEIN"/>
    <property type="match status" value="1"/>
</dbReference>
<dbReference type="EMBL" id="KQ964262">
    <property type="protein sequence ID" value="KXJ87404.1"/>
    <property type="molecule type" value="Genomic_DNA"/>
</dbReference>
<dbReference type="InterPro" id="IPR036237">
    <property type="entry name" value="Xyl_isomerase-like_sf"/>
</dbReference>
<reference evidence="3" key="1">
    <citation type="submission" date="2016-02" db="EMBL/GenBank/DDBJ databases">
        <title>Draft genome sequence of Microdochium bolleyi, a fungal endophyte of beachgrass.</title>
        <authorList>
            <consortium name="DOE Joint Genome Institute"/>
            <person name="David A.S."/>
            <person name="May G."/>
            <person name="Haridas S."/>
            <person name="Lim J."/>
            <person name="Wang M."/>
            <person name="Labutti K."/>
            <person name="Lipzen A."/>
            <person name="Barry K."/>
            <person name="Grigoriev I.V."/>
        </authorList>
    </citation>
    <scope>NUCLEOTIDE SEQUENCE [LARGE SCALE GENOMIC DNA]</scope>
    <source>
        <strain evidence="3">J235TASD1</strain>
    </source>
</reference>
<protein>
    <submittedName>
        <fullName evidence="2">Xylose isomerase-like TIM barrel</fullName>
    </submittedName>
</protein>
<dbReference type="Pfam" id="PF01261">
    <property type="entry name" value="AP_endonuc_2"/>
    <property type="match status" value="1"/>
</dbReference>